<dbReference type="Proteomes" id="UP001199469">
    <property type="component" value="Unassembled WGS sequence"/>
</dbReference>
<gene>
    <name evidence="9" type="ORF">LQ327_17180</name>
</gene>
<dbReference type="InterPro" id="IPR013154">
    <property type="entry name" value="ADH-like_N"/>
</dbReference>
<evidence type="ECO:0000256" key="6">
    <source>
        <dbReference type="SAM" id="MobiDB-lite"/>
    </source>
</evidence>
<comment type="caution">
    <text evidence="9">The sequence shown here is derived from an EMBL/GenBank/DDBJ whole genome shotgun (WGS) entry which is preliminary data.</text>
</comment>
<dbReference type="SUPFAM" id="SSF51735">
    <property type="entry name" value="NAD(P)-binding Rossmann-fold domains"/>
    <property type="match status" value="1"/>
</dbReference>
<dbReference type="Gene3D" id="3.90.180.10">
    <property type="entry name" value="Medium-chain alcohol dehydrogenases, catalytic domain"/>
    <property type="match status" value="2"/>
</dbReference>
<reference evidence="9 10" key="1">
    <citation type="submission" date="2021-11" db="EMBL/GenBank/DDBJ databases">
        <title>Draft genome sequence of Actinomycetospora sp. SF1 isolated from the rhizosphere soil.</title>
        <authorList>
            <person name="Duangmal K."/>
            <person name="Chantavorakit T."/>
        </authorList>
    </citation>
    <scope>NUCLEOTIDE SEQUENCE [LARGE SCALE GENOMIC DNA]</scope>
    <source>
        <strain evidence="9 10">TBRC 5722</strain>
    </source>
</reference>
<dbReference type="InterPro" id="IPR036291">
    <property type="entry name" value="NAD(P)-bd_dom_sf"/>
</dbReference>
<evidence type="ECO:0000256" key="5">
    <source>
        <dbReference type="ARBA" id="ARBA00023002"/>
    </source>
</evidence>
<organism evidence="9 10">
    <name type="scientific">Actinomycetospora endophytica</name>
    <dbReference type="NCBI Taxonomy" id="2291215"/>
    <lineage>
        <taxon>Bacteria</taxon>
        <taxon>Bacillati</taxon>
        <taxon>Actinomycetota</taxon>
        <taxon>Actinomycetes</taxon>
        <taxon>Pseudonocardiales</taxon>
        <taxon>Pseudonocardiaceae</taxon>
        <taxon>Actinomycetospora</taxon>
    </lineage>
</organism>
<dbReference type="PANTHER" id="PTHR43350:SF19">
    <property type="entry name" value="D-GULOSIDE 3-DEHYDROGENASE"/>
    <property type="match status" value="1"/>
</dbReference>
<feature type="region of interest" description="Disordered" evidence="6">
    <location>
        <begin position="1"/>
        <end position="26"/>
    </location>
</feature>
<evidence type="ECO:0000256" key="1">
    <source>
        <dbReference type="ARBA" id="ARBA00001947"/>
    </source>
</evidence>
<feature type="domain" description="Alcohol dehydrogenase-like C-terminal" evidence="7">
    <location>
        <begin position="154"/>
        <end position="263"/>
    </location>
</feature>
<dbReference type="EMBL" id="JAJNDB010000003">
    <property type="protein sequence ID" value="MCD2195102.1"/>
    <property type="molecule type" value="Genomic_DNA"/>
</dbReference>
<keyword evidence="5" id="KW-0560">Oxidoreductase</keyword>
<evidence type="ECO:0000313" key="9">
    <source>
        <dbReference type="EMBL" id="MCD2195102.1"/>
    </source>
</evidence>
<evidence type="ECO:0000313" key="10">
    <source>
        <dbReference type="Proteomes" id="UP001199469"/>
    </source>
</evidence>
<evidence type="ECO:0000256" key="2">
    <source>
        <dbReference type="ARBA" id="ARBA00008072"/>
    </source>
</evidence>
<name>A0ABS8PA00_9PSEU</name>
<evidence type="ECO:0000259" key="7">
    <source>
        <dbReference type="Pfam" id="PF00107"/>
    </source>
</evidence>
<evidence type="ECO:0000256" key="3">
    <source>
        <dbReference type="ARBA" id="ARBA00022723"/>
    </source>
</evidence>
<evidence type="ECO:0000256" key="4">
    <source>
        <dbReference type="ARBA" id="ARBA00022833"/>
    </source>
</evidence>
<dbReference type="Pfam" id="PF08240">
    <property type="entry name" value="ADH_N"/>
    <property type="match status" value="1"/>
</dbReference>
<keyword evidence="10" id="KW-1185">Reference proteome</keyword>
<accession>A0ABS8PA00</accession>
<protein>
    <submittedName>
        <fullName evidence="9">Zinc-binding dehydrogenase</fullName>
    </submittedName>
</protein>
<dbReference type="RefSeq" id="WP_230735814.1">
    <property type="nucleotide sequence ID" value="NZ_JAJNDB010000003.1"/>
</dbReference>
<keyword evidence="4" id="KW-0862">Zinc</keyword>
<comment type="similarity">
    <text evidence="2">Belongs to the zinc-containing alcohol dehydrogenase family.</text>
</comment>
<proteinExistence type="inferred from homology"/>
<dbReference type="PANTHER" id="PTHR43350">
    <property type="entry name" value="NAD-DEPENDENT ALCOHOL DEHYDROGENASE"/>
    <property type="match status" value="1"/>
</dbReference>
<dbReference type="Gene3D" id="3.40.50.720">
    <property type="entry name" value="NAD(P)-binding Rossmann-like Domain"/>
    <property type="match status" value="1"/>
</dbReference>
<feature type="domain" description="Alcohol dehydrogenase-like N-terminal" evidence="8">
    <location>
        <begin position="27"/>
        <end position="91"/>
    </location>
</feature>
<keyword evidence="3" id="KW-0479">Metal-binding</keyword>
<sequence length="322" mass="34346">MWAQRLTAPSHFEPCETRAPSPSDLAPGQVLLRTTAGGICGSDLPFFRGGTSPDAPPERPSYGSPGFPMHEVVGEVVASAHPEHTRGDAVVGWASGFDGIAEQVVSTGDGLHRYADDLLPWEAVTIQPLACALYAVEQLGPLEGRSVAVLGQGPIGLLFSHLASGAGASRVIGVDRVERADVAATFGVDETVHAPVDRWLATLSSAERPDVVVEAIGHQTGTLNQAVDAVAFGGEIFYFGVADDLVYPFAMRTFLRKNLTLRSGVALERRRVLAAADEHLRTHPELRERYITHILDVEDVQAAFDRAAAPTTGQTKIVLTMP</sequence>
<dbReference type="Pfam" id="PF00107">
    <property type="entry name" value="ADH_zinc_N"/>
    <property type="match status" value="1"/>
</dbReference>
<dbReference type="InterPro" id="IPR011032">
    <property type="entry name" value="GroES-like_sf"/>
</dbReference>
<comment type="cofactor">
    <cofactor evidence="1">
        <name>Zn(2+)</name>
        <dbReference type="ChEBI" id="CHEBI:29105"/>
    </cofactor>
</comment>
<evidence type="ECO:0000259" key="8">
    <source>
        <dbReference type="Pfam" id="PF08240"/>
    </source>
</evidence>
<dbReference type="InterPro" id="IPR013149">
    <property type="entry name" value="ADH-like_C"/>
</dbReference>
<dbReference type="SUPFAM" id="SSF50129">
    <property type="entry name" value="GroES-like"/>
    <property type="match status" value="1"/>
</dbReference>